<reference evidence="1" key="1">
    <citation type="journal article" date="2004" name="Nature">
        <title>Genome duplication in the teleost fish Tetraodon nigroviridis reveals the early vertebrate proto-karyotype.</title>
        <authorList>
            <person name="Jaillon O."/>
            <person name="Aury J.-M."/>
            <person name="Brunet F."/>
            <person name="Petit J.-L."/>
            <person name="Stange-Thomann N."/>
            <person name="Mauceli E."/>
            <person name="Bouneau L."/>
            <person name="Fischer C."/>
            <person name="Ozouf-Costaz C."/>
            <person name="Bernot A."/>
            <person name="Nicaud S."/>
            <person name="Jaffe D."/>
            <person name="Fisher S."/>
            <person name="Lutfalla G."/>
            <person name="Dossat C."/>
            <person name="Segurens B."/>
            <person name="Dasilva C."/>
            <person name="Salanoubat M."/>
            <person name="Levy M."/>
            <person name="Boudet N."/>
            <person name="Castellano S."/>
            <person name="Anthouard V."/>
            <person name="Jubin C."/>
            <person name="Castelli V."/>
            <person name="Katinka M."/>
            <person name="Vacherie B."/>
            <person name="Biemont C."/>
            <person name="Skalli Z."/>
            <person name="Cattolico L."/>
            <person name="Poulain J."/>
            <person name="De Berardinis V."/>
            <person name="Cruaud C."/>
            <person name="Duprat S."/>
            <person name="Brottier P."/>
            <person name="Coutanceau J.-P."/>
            <person name="Gouzy J."/>
            <person name="Parra G."/>
            <person name="Lardier G."/>
            <person name="Chapple C."/>
            <person name="McKernan K.J."/>
            <person name="McEwan P."/>
            <person name="Bosak S."/>
            <person name="Kellis M."/>
            <person name="Volff J.-N."/>
            <person name="Guigo R."/>
            <person name="Zody M.C."/>
            <person name="Mesirov J."/>
            <person name="Lindblad-Toh K."/>
            <person name="Birren B."/>
            <person name="Nusbaum C."/>
            <person name="Kahn D."/>
            <person name="Robinson-Rechavi M."/>
            <person name="Laudet V."/>
            <person name="Schachter V."/>
            <person name="Quetier F."/>
            <person name="Saurin W."/>
            <person name="Scarpelli C."/>
            <person name="Wincker P."/>
            <person name="Lander E.S."/>
            <person name="Weissenbach J."/>
            <person name="Roest Crollius H."/>
        </authorList>
    </citation>
    <scope>NUCLEOTIDE SEQUENCE [LARGE SCALE GENOMIC DNA]</scope>
</reference>
<sequence length="69" mass="7232">ISAAGQVDRRDSLGVCVDSRKGAESLQRDQAVCISTNGAVFVNGKEMTNQLPAISLGSAVTFDMEVVSM</sequence>
<comment type="caution">
    <text evidence="1">The sequence shown here is derived from an EMBL/GenBank/DDBJ whole genome shotgun (WGS) entry which is preliminary data.</text>
</comment>
<gene>
    <name evidence="1" type="ORF">GSTENG00037353001</name>
</gene>
<dbReference type="OrthoDB" id="9984427at2759"/>
<feature type="non-terminal residue" evidence="1">
    <location>
        <position position="1"/>
    </location>
</feature>
<evidence type="ECO:0000313" key="1">
    <source>
        <dbReference type="EMBL" id="CAG14666.1"/>
    </source>
</evidence>
<organism evidence="1">
    <name type="scientific">Tetraodon nigroviridis</name>
    <name type="common">Spotted green pufferfish</name>
    <name type="synonym">Chelonodon nigroviridis</name>
    <dbReference type="NCBI Taxonomy" id="99883"/>
    <lineage>
        <taxon>Eukaryota</taxon>
        <taxon>Metazoa</taxon>
        <taxon>Chordata</taxon>
        <taxon>Craniata</taxon>
        <taxon>Vertebrata</taxon>
        <taxon>Euteleostomi</taxon>
        <taxon>Actinopterygii</taxon>
        <taxon>Neopterygii</taxon>
        <taxon>Teleostei</taxon>
        <taxon>Neoteleostei</taxon>
        <taxon>Acanthomorphata</taxon>
        <taxon>Eupercaria</taxon>
        <taxon>Tetraodontiformes</taxon>
        <taxon>Tetradontoidea</taxon>
        <taxon>Tetraodontidae</taxon>
        <taxon>Tetraodon</taxon>
    </lineage>
</organism>
<accession>Q4RAB7</accession>
<reference evidence="1" key="2">
    <citation type="submission" date="2004-02" db="EMBL/GenBank/DDBJ databases">
        <authorList>
            <consortium name="Genoscope"/>
            <consortium name="Whitehead Institute Centre for Genome Research"/>
        </authorList>
    </citation>
    <scope>NUCLEOTIDE SEQUENCE</scope>
</reference>
<feature type="non-terminal residue" evidence="1">
    <location>
        <position position="69"/>
    </location>
</feature>
<dbReference type="AlphaFoldDB" id="Q4RAB7"/>
<dbReference type="EMBL" id="CAAE01024051">
    <property type="protein sequence ID" value="CAG14666.1"/>
    <property type="molecule type" value="Genomic_DNA"/>
</dbReference>
<dbReference type="HOGENOM" id="CLU_057983_0_0_1"/>
<dbReference type="KEGG" id="tng:GSTEN00037353G001"/>
<proteinExistence type="predicted"/>
<name>Q4RAB7_TETNG</name>
<protein>
    <submittedName>
        <fullName evidence="1">(spotted green pufferfish) hypothetical protein</fullName>
    </submittedName>
</protein>